<dbReference type="PROSITE" id="PS51257">
    <property type="entry name" value="PROKAR_LIPOPROTEIN"/>
    <property type="match status" value="1"/>
</dbReference>
<evidence type="ECO:0008006" key="2">
    <source>
        <dbReference type="Google" id="ProtNLM"/>
    </source>
</evidence>
<proteinExistence type="predicted"/>
<dbReference type="AlphaFoldDB" id="A0A0F9CRM8"/>
<sequence length="104" mass="11724">MMRDRLGILIACVACTLSLSCASALQKNMESWMGSQESQLLAAWGAPDTRVSLTEGGTVYTWVDTWYQQNGQPANCRKTFTMDPRGVVVNWSYSNCPVRIWQRE</sequence>
<evidence type="ECO:0000313" key="1">
    <source>
        <dbReference type="EMBL" id="KKL51819.1"/>
    </source>
</evidence>
<reference evidence="1" key="1">
    <citation type="journal article" date="2015" name="Nature">
        <title>Complex archaea that bridge the gap between prokaryotes and eukaryotes.</title>
        <authorList>
            <person name="Spang A."/>
            <person name="Saw J.H."/>
            <person name="Jorgensen S.L."/>
            <person name="Zaremba-Niedzwiedzka K."/>
            <person name="Martijn J."/>
            <person name="Lind A.E."/>
            <person name="van Eijk R."/>
            <person name="Schleper C."/>
            <person name="Guy L."/>
            <person name="Ettema T.J."/>
        </authorList>
    </citation>
    <scope>NUCLEOTIDE SEQUENCE</scope>
</reference>
<accession>A0A0F9CRM8</accession>
<comment type="caution">
    <text evidence="1">The sequence shown here is derived from an EMBL/GenBank/DDBJ whole genome shotgun (WGS) entry which is preliminary data.</text>
</comment>
<dbReference type="EMBL" id="LAZR01032117">
    <property type="protein sequence ID" value="KKL51819.1"/>
    <property type="molecule type" value="Genomic_DNA"/>
</dbReference>
<gene>
    <name evidence="1" type="ORF">LCGC14_2291680</name>
</gene>
<protein>
    <recommendedName>
        <fullName evidence="2">Lipoprotein SmpA/OmlA domain-containing protein</fullName>
    </recommendedName>
</protein>
<name>A0A0F9CRM8_9ZZZZ</name>
<organism evidence="1">
    <name type="scientific">marine sediment metagenome</name>
    <dbReference type="NCBI Taxonomy" id="412755"/>
    <lineage>
        <taxon>unclassified sequences</taxon>
        <taxon>metagenomes</taxon>
        <taxon>ecological metagenomes</taxon>
    </lineage>
</organism>